<reference evidence="2 3" key="1">
    <citation type="journal article" date="2016" name="Nat. Commun.">
        <title>Thousands of microbial genomes shed light on interconnected biogeochemical processes in an aquifer system.</title>
        <authorList>
            <person name="Anantharaman K."/>
            <person name="Brown C.T."/>
            <person name="Hug L.A."/>
            <person name="Sharon I."/>
            <person name="Castelle C.J."/>
            <person name="Probst A.J."/>
            <person name="Thomas B.C."/>
            <person name="Singh A."/>
            <person name="Wilkins M.J."/>
            <person name="Karaoz U."/>
            <person name="Brodie E.L."/>
            <person name="Williams K.H."/>
            <person name="Hubbard S.S."/>
            <person name="Banfield J.F."/>
        </authorList>
    </citation>
    <scope>NUCLEOTIDE SEQUENCE [LARGE SCALE GENOMIC DNA]</scope>
</reference>
<comment type="caution">
    <text evidence="2">The sequence shown here is derived from an EMBL/GenBank/DDBJ whole genome shotgun (WGS) entry which is preliminary data.</text>
</comment>
<evidence type="ECO:0000313" key="3">
    <source>
        <dbReference type="Proteomes" id="UP000178114"/>
    </source>
</evidence>
<keyword evidence="1" id="KW-0812">Transmembrane</keyword>
<proteinExistence type="predicted"/>
<protein>
    <recommendedName>
        <fullName evidence="4">PrgI family protein</fullName>
    </recommendedName>
</protein>
<dbReference type="Proteomes" id="UP000178114">
    <property type="component" value="Unassembled WGS sequence"/>
</dbReference>
<sequence length="137" mass="15626">MQHQVPQFIEVEDKIFGPLTAKQFFYIAAGGASIFILYVFLQLWLVIILGVPIGGFFVALAFLKVNGIPFIRVLNNALGFAGSEKLYLWKKIPKEMKPEEQLMPNTDLTGTQLTKNRLQDLSWSLDVQQNLNRKRKT</sequence>
<accession>A0A1F5WY14</accession>
<dbReference type="EMBL" id="MFID01000035">
    <property type="protein sequence ID" value="OGF80538.1"/>
    <property type="molecule type" value="Genomic_DNA"/>
</dbReference>
<gene>
    <name evidence="2" type="ORF">A2930_02815</name>
</gene>
<feature type="transmembrane region" description="Helical" evidence="1">
    <location>
        <begin position="47"/>
        <end position="65"/>
    </location>
</feature>
<dbReference type="AlphaFoldDB" id="A0A1F5WY14"/>
<dbReference type="STRING" id="1798351.A2930_02815"/>
<feature type="transmembrane region" description="Helical" evidence="1">
    <location>
        <begin position="24"/>
        <end position="41"/>
    </location>
</feature>
<keyword evidence="1" id="KW-0472">Membrane</keyword>
<organism evidence="2 3">
    <name type="scientific">Candidatus Giovannonibacteria bacterium RIFCSPLOWO2_01_FULL_45_34</name>
    <dbReference type="NCBI Taxonomy" id="1798351"/>
    <lineage>
        <taxon>Bacteria</taxon>
        <taxon>Candidatus Giovannoniibacteriota</taxon>
    </lineage>
</organism>
<dbReference type="InterPro" id="IPR024414">
    <property type="entry name" value="Uncharacterised_PrgI"/>
</dbReference>
<evidence type="ECO:0000313" key="2">
    <source>
        <dbReference type="EMBL" id="OGF80538.1"/>
    </source>
</evidence>
<dbReference type="Pfam" id="PF12666">
    <property type="entry name" value="PrgI"/>
    <property type="match status" value="1"/>
</dbReference>
<evidence type="ECO:0008006" key="4">
    <source>
        <dbReference type="Google" id="ProtNLM"/>
    </source>
</evidence>
<evidence type="ECO:0000256" key="1">
    <source>
        <dbReference type="SAM" id="Phobius"/>
    </source>
</evidence>
<keyword evidence="1" id="KW-1133">Transmembrane helix</keyword>
<name>A0A1F5WY14_9BACT</name>